<accession>A0A420HQM8</accession>
<evidence type="ECO:0000313" key="3">
    <source>
        <dbReference type="Proteomes" id="UP000286134"/>
    </source>
</evidence>
<feature type="region of interest" description="Disordered" evidence="1">
    <location>
        <begin position="332"/>
        <end position="355"/>
    </location>
</feature>
<organism evidence="2 3">
    <name type="scientific">Erysiphe neolycopersici</name>
    <dbReference type="NCBI Taxonomy" id="212602"/>
    <lineage>
        <taxon>Eukaryota</taxon>
        <taxon>Fungi</taxon>
        <taxon>Dikarya</taxon>
        <taxon>Ascomycota</taxon>
        <taxon>Pezizomycotina</taxon>
        <taxon>Leotiomycetes</taxon>
        <taxon>Erysiphales</taxon>
        <taxon>Erysiphaceae</taxon>
        <taxon>Erysiphe</taxon>
    </lineage>
</organism>
<name>A0A420HQM8_9PEZI</name>
<evidence type="ECO:0000256" key="1">
    <source>
        <dbReference type="SAM" id="MobiDB-lite"/>
    </source>
</evidence>
<sequence length="1021" mass="112919">MLNPGNLNVNGKLIALEGESEVISTHIRLLPPSHKILVFPTLQDSSTTVDDPGNFDPKLFIRNVHAAFTQRVNVANSFLQTSEPEHPRLVFMNGGSIRARTICIEGICKNLTAGDIRAAETIFNDLIKDGLAGLMRNEENTQNQSLSYRNPVDQDPSDKVAENVITNDQEEVNKDINETAKHSPQVNESGREMLSLEKKYLDEEIYHSVGNCSPVGSTCSRYKSSTNNGSNKTQSLYQIDNNNVLKEKSIPINEDKIVKTTFTLMSKEPTLLRDQLTISSPTCLTPSTTSLSIPGAYLQDSKNDSRRNSNILDLTINDISFPSTPTTAERMTFTPQRFDDERPRSGRPNSGMESYEVRDYAHIPLPSGSDLHLRRRPQPLGELNASNFDSFSSDSSQIDNKSVKLMSHQGSYSSLQISAKEKCAYVVENCNTEEQSDEVREVKDEPYVPIFEVVEDLIIHFADSATNTIFSNVLRSCQGGKFPAHRPTSWSENLISSKRYSGILPRPKTSYPKEGGISSQENATHINNFTSLGSKSDKNGIFGDSKHQPPTPAITPPKISDTNSKTRTKSLTFSSANSSNLISAHNCFRRLLSSHLTAGKNGYTQYYQSVPAQADRLWKPVFGNWNISECVLKKTAIDQIIALGCASAVENDFKSQITGMVERLGSKRSGLSRSDKIDLSYLISNAMQNLNPLTFNKHITDPQPGPSVIATLLIPQLESYFAYHSSTQVLVLQFLSSQLPIIYALRELLGNTLFKIAGISTASNTTPTQYPPSPVSPNPLLNDAVPSCDGNKTFMKYDNYFSSNPASDYFVPVSPSTVSNLEVEESFSGANFILSNLASNEEITRFISDIRQTLIEKSSFYLPEPEPEPRTIVQVVEKYITAPPVPVTRPSSQHRSSIIEGSVQDGVYKSNSRRHSTKAGRHSNNGIHTPLSEFIAKRNYAASIASSRRTCTSSISELEGWENFEIGDDESDFDEYDRMILGSKMTALILGKQLFSGGKQNEISQQGVASKRKALKWLGLA</sequence>
<dbReference type="OrthoDB" id="5401106at2759"/>
<protein>
    <submittedName>
        <fullName evidence="2">Putative gastric mucin-like protein</fullName>
    </submittedName>
</protein>
<dbReference type="Proteomes" id="UP000286134">
    <property type="component" value="Unassembled WGS sequence"/>
</dbReference>
<dbReference type="STRING" id="212602.A0A420HQM8"/>
<feature type="region of interest" description="Disordered" evidence="1">
    <location>
        <begin position="545"/>
        <end position="565"/>
    </location>
</feature>
<evidence type="ECO:0000313" key="2">
    <source>
        <dbReference type="EMBL" id="RKF59728.1"/>
    </source>
</evidence>
<comment type="caution">
    <text evidence="2">The sequence shown here is derived from an EMBL/GenBank/DDBJ whole genome shotgun (WGS) entry which is preliminary data.</text>
</comment>
<reference evidence="2 3" key="1">
    <citation type="journal article" date="2018" name="BMC Genomics">
        <title>Comparative genome analyses reveal sequence features reflecting distinct modes of host-adaptation between dicot and monocot powdery mildew.</title>
        <authorList>
            <person name="Wu Y."/>
            <person name="Ma X."/>
            <person name="Pan Z."/>
            <person name="Kale S.D."/>
            <person name="Song Y."/>
            <person name="King H."/>
            <person name="Zhang Q."/>
            <person name="Presley C."/>
            <person name="Deng X."/>
            <person name="Wei C.I."/>
            <person name="Xiao S."/>
        </authorList>
    </citation>
    <scope>NUCLEOTIDE SEQUENCE [LARGE SCALE GENOMIC DNA]</scope>
    <source>
        <strain evidence="2">UMSG2</strain>
    </source>
</reference>
<proteinExistence type="predicted"/>
<dbReference type="AlphaFoldDB" id="A0A420HQM8"/>
<keyword evidence="3" id="KW-1185">Reference proteome</keyword>
<gene>
    <name evidence="2" type="ORF">OnM2_057027</name>
</gene>
<dbReference type="EMBL" id="MCFK01005794">
    <property type="protein sequence ID" value="RKF59728.1"/>
    <property type="molecule type" value="Genomic_DNA"/>
</dbReference>